<dbReference type="EMBL" id="AZRV01000047">
    <property type="protein sequence ID" value="RKO61027.1"/>
    <property type="molecule type" value="Genomic_DNA"/>
</dbReference>
<keyword evidence="1" id="KW-0472">Membrane</keyword>
<evidence type="ECO:0000256" key="1">
    <source>
        <dbReference type="SAM" id="Phobius"/>
    </source>
</evidence>
<dbReference type="AlphaFoldDB" id="A0A420VBN7"/>
<sequence length="102" mass="12321">MLIYKYQFFGSTIRRRMERSEGGNMEDRKKLREKISDYHHFSFVLTALSAFLYIGIFIDQYQYEGRRVLFLATGMILLLLFAFFFRFLSGRYERALAEMDEE</sequence>
<evidence type="ECO:0000313" key="3">
    <source>
        <dbReference type="Proteomes" id="UP000286235"/>
    </source>
</evidence>
<accession>A0A420VBN7</accession>
<comment type="caution">
    <text evidence="2">The sequence shown here is derived from an EMBL/GenBank/DDBJ whole genome shotgun (WGS) entry which is preliminary data.</text>
</comment>
<keyword evidence="1" id="KW-1133">Transmembrane helix</keyword>
<name>A0A420VBN7_9BACI</name>
<feature type="transmembrane region" description="Helical" evidence="1">
    <location>
        <begin position="68"/>
        <end position="88"/>
    </location>
</feature>
<keyword evidence="3" id="KW-1185">Reference proteome</keyword>
<keyword evidence="1" id="KW-0812">Transmembrane</keyword>
<dbReference type="Pfam" id="PF14143">
    <property type="entry name" value="YrhC"/>
    <property type="match status" value="1"/>
</dbReference>
<evidence type="ECO:0000313" key="2">
    <source>
        <dbReference type="EMBL" id="RKO61027.1"/>
    </source>
</evidence>
<reference evidence="2 3" key="1">
    <citation type="submission" date="2013-12" db="EMBL/GenBank/DDBJ databases">
        <title>Genome and proteome characterization of Caldibacillus debilis GB1 derived from a cellulolytic aero-tolerant co-culture.</title>
        <authorList>
            <person name="Wushke S.T."/>
            <person name="Zhang X."/>
            <person name="Fristensky B."/>
            <person name="Wilkins J.A."/>
            <person name="Levin D.B."/>
            <person name="Sparling R."/>
        </authorList>
    </citation>
    <scope>NUCLEOTIDE SEQUENCE [LARGE SCALE GENOMIC DNA]</scope>
    <source>
        <strain evidence="2 3">GB1</strain>
    </source>
</reference>
<dbReference type="InterPro" id="IPR025418">
    <property type="entry name" value="YrhC-like"/>
</dbReference>
<gene>
    <name evidence="2" type="ORF">Cdeb_01932</name>
</gene>
<organism evidence="2 3">
    <name type="scientific">Caldibacillus debilis GB1</name>
    <dbReference type="NCBI Taxonomy" id="1339248"/>
    <lineage>
        <taxon>Bacteria</taxon>
        <taxon>Bacillati</taxon>
        <taxon>Bacillota</taxon>
        <taxon>Bacilli</taxon>
        <taxon>Bacillales</taxon>
        <taxon>Bacillaceae</taxon>
        <taxon>Caldibacillus</taxon>
    </lineage>
</organism>
<feature type="transmembrane region" description="Helical" evidence="1">
    <location>
        <begin position="38"/>
        <end position="56"/>
    </location>
</feature>
<proteinExistence type="predicted"/>
<dbReference type="Proteomes" id="UP000286235">
    <property type="component" value="Unassembled WGS sequence"/>
</dbReference>
<protein>
    <submittedName>
        <fullName evidence="2">YrhC-like protein</fullName>
    </submittedName>
</protein>